<name>A0A4U0WWU6_9PEZI</name>
<proteinExistence type="predicted"/>
<dbReference type="STRING" id="331657.A0A4U0WWU6"/>
<evidence type="ECO:0000313" key="4">
    <source>
        <dbReference type="Proteomes" id="UP000308768"/>
    </source>
</evidence>
<dbReference type="PANTHER" id="PTHR39611:SF2">
    <property type="entry name" value="HYDROXYPROLINE-RICH GLYCOPROTEIN DZ-HRGP"/>
    <property type="match status" value="1"/>
</dbReference>
<dbReference type="Pfam" id="PF24355">
    <property type="entry name" value="DUF7514"/>
    <property type="match status" value="1"/>
</dbReference>
<dbReference type="EMBL" id="NAJN01000955">
    <property type="protein sequence ID" value="TKA67033.1"/>
    <property type="molecule type" value="Genomic_DNA"/>
</dbReference>
<gene>
    <name evidence="3" type="ORF">B0A49_07169</name>
</gene>
<protein>
    <recommendedName>
        <fullName evidence="2">DUF7514 domain-containing protein</fullName>
    </recommendedName>
</protein>
<evidence type="ECO:0000256" key="1">
    <source>
        <dbReference type="SAM" id="MobiDB-lite"/>
    </source>
</evidence>
<dbReference type="Proteomes" id="UP000308768">
    <property type="component" value="Unassembled WGS sequence"/>
</dbReference>
<reference evidence="3 4" key="1">
    <citation type="submission" date="2017-03" db="EMBL/GenBank/DDBJ databases">
        <title>Genomes of endolithic fungi from Antarctica.</title>
        <authorList>
            <person name="Coleine C."/>
            <person name="Masonjones S."/>
            <person name="Stajich J.E."/>
        </authorList>
    </citation>
    <scope>NUCLEOTIDE SEQUENCE [LARGE SCALE GENOMIC DNA]</scope>
    <source>
        <strain evidence="3 4">CCFEE 5187</strain>
    </source>
</reference>
<dbReference type="PANTHER" id="PTHR39611">
    <property type="entry name" value="HYDROXYPROLINE-RICH GLYCOPROTEIN DZ-HRGP-RELATED"/>
    <property type="match status" value="1"/>
</dbReference>
<feature type="region of interest" description="Disordered" evidence="1">
    <location>
        <begin position="183"/>
        <end position="255"/>
    </location>
</feature>
<dbReference type="InterPro" id="IPR055936">
    <property type="entry name" value="DUF7514"/>
</dbReference>
<feature type="non-terminal residue" evidence="3">
    <location>
        <position position="270"/>
    </location>
</feature>
<comment type="caution">
    <text evidence="3">The sequence shown here is derived from an EMBL/GenBank/DDBJ whole genome shotgun (WGS) entry which is preliminary data.</text>
</comment>
<accession>A0A4U0WWU6</accession>
<keyword evidence="4" id="KW-1185">Reference proteome</keyword>
<feature type="domain" description="DUF7514" evidence="2">
    <location>
        <begin position="19"/>
        <end position="176"/>
    </location>
</feature>
<dbReference type="AlphaFoldDB" id="A0A4U0WWU6"/>
<organism evidence="3 4">
    <name type="scientific">Cryomyces minteri</name>
    <dbReference type="NCBI Taxonomy" id="331657"/>
    <lineage>
        <taxon>Eukaryota</taxon>
        <taxon>Fungi</taxon>
        <taxon>Dikarya</taxon>
        <taxon>Ascomycota</taxon>
        <taxon>Pezizomycotina</taxon>
        <taxon>Dothideomycetes</taxon>
        <taxon>Dothideomycetes incertae sedis</taxon>
        <taxon>Cryomyces</taxon>
    </lineage>
</organism>
<sequence>MSETPDGGTKEALQYWGHLFEDRCGTDILHRLLRGIAGFITATIEPSDSLDLTPTQLSHFYRSVNGDYDALFLGTPPSSIAYIYKSLGCLHSLQPSPDSNGYSEPSIPALKPQGFVTWQTLQLLLALEAHVPFLQEAVRKWDITDPKTGATFPKLLPKESFPTKPDQPMIKWYEGVSERLRKEAEKESVTGRASDAEEHSQRVGRYSSEMSNDGSVDERTDAASYFANPLYRNHEGRPGIVRRWSKNPNPPRSPRILERGKVVAMTVGNT</sequence>
<dbReference type="OrthoDB" id="5420895at2759"/>
<feature type="compositionally biased region" description="Basic and acidic residues" evidence="1">
    <location>
        <begin position="183"/>
        <end position="201"/>
    </location>
</feature>
<evidence type="ECO:0000259" key="2">
    <source>
        <dbReference type="Pfam" id="PF24355"/>
    </source>
</evidence>
<evidence type="ECO:0000313" key="3">
    <source>
        <dbReference type="EMBL" id="TKA67033.1"/>
    </source>
</evidence>